<dbReference type="AlphaFoldDB" id="A0A484IC73"/>
<keyword evidence="2" id="KW-1185">Reference proteome</keyword>
<reference evidence="1 2" key="1">
    <citation type="submission" date="2019-02" db="EMBL/GenBank/DDBJ databases">
        <authorList>
            <person name="Lehtovirta-Morley E L."/>
        </authorList>
    </citation>
    <scope>NUCLEOTIDE SEQUENCE [LARGE SCALE GENOMIC DNA]</scope>
    <source>
        <strain evidence="1">NFRAN1</strain>
    </source>
</reference>
<evidence type="ECO:0000313" key="1">
    <source>
        <dbReference type="EMBL" id="VFJ12621.1"/>
    </source>
</evidence>
<evidence type="ECO:0000313" key="2">
    <source>
        <dbReference type="Proteomes" id="UP000294299"/>
    </source>
</evidence>
<dbReference type="Proteomes" id="UP000294299">
    <property type="component" value="Chromosome NFRAN"/>
</dbReference>
<dbReference type="KEGG" id="nfn:NFRAN_0300"/>
<dbReference type="SUPFAM" id="SSF56235">
    <property type="entry name" value="N-terminal nucleophile aminohydrolases (Ntn hydrolases)"/>
    <property type="match status" value="1"/>
</dbReference>
<dbReference type="RefSeq" id="WP_134482715.1">
    <property type="nucleotide sequence ID" value="NZ_LR216287.1"/>
</dbReference>
<organism evidence="1 2">
    <name type="scientific">Candidatus Nitrosocosmicus franklandianus</name>
    <dbReference type="NCBI Taxonomy" id="1798806"/>
    <lineage>
        <taxon>Archaea</taxon>
        <taxon>Nitrososphaerota</taxon>
        <taxon>Nitrososphaeria</taxon>
        <taxon>Nitrososphaerales</taxon>
        <taxon>Nitrososphaeraceae</taxon>
        <taxon>Candidatus Nitrosocosmicus</taxon>
    </lineage>
</organism>
<dbReference type="GeneID" id="39419860"/>
<proteinExistence type="predicted"/>
<dbReference type="InterPro" id="IPR029055">
    <property type="entry name" value="Ntn_hydrolases_N"/>
</dbReference>
<protein>
    <submittedName>
        <fullName evidence="1">Uncharacterized protein</fullName>
    </submittedName>
</protein>
<dbReference type="Gene3D" id="3.60.20.10">
    <property type="entry name" value="Glutamine Phosphoribosylpyrophosphate, subunit 1, domain 1"/>
    <property type="match status" value="1"/>
</dbReference>
<accession>A0A484IC73</accession>
<sequence length="274" mass="30420">MTICIGAISKNDDKTKESAVVVSDRMVTVGLPPIEFEQKLSKSIQITQNCVVSIAGSALAFSDILNDVRSNLSEGQNYSISQIAETIRNSYTRIRNKKIEEVILSGIGMSSIREFFERNMTLSQSIVNNVFDAFSRYNYGLVILVTGTDINGAHVLRIDNPGTILSYDSIGYCAIGIGEIHAMSTFIANDYYPYLDLNHVVALSYEAKKRSEKAQGVGQQSDLFIIKDGKSTKLTDEQITNLNNIYDARADQEKKAVSNIEESIKNLKIDDFFN</sequence>
<name>A0A484IC73_9ARCH</name>
<dbReference type="EMBL" id="LR216287">
    <property type="protein sequence ID" value="VFJ12621.1"/>
    <property type="molecule type" value="Genomic_DNA"/>
</dbReference>
<gene>
    <name evidence="1" type="ORF">NFRAN_0300</name>
</gene>